<keyword evidence="3" id="KW-0805">Transcription regulation</keyword>
<dbReference type="InterPro" id="IPR001789">
    <property type="entry name" value="Sig_transdc_resp-reg_receiver"/>
</dbReference>
<dbReference type="SUPFAM" id="SSF46894">
    <property type="entry name" value="C-terminal effector domain of the bipartite response regulators"/>
    <property type="match status" value="1"/>
</dbReference>
<feature type="domain" description="Response regulatory" evidence="8">
    <location>
        <begin position="1"/>
        <end position="113"/>
    </location>
</feature>
<dbReference type="CDD" id="cd00383">
    <property type="entry name" value="trans_reg_C"/>
    <property type="match status" value="1"/>
</dbReference>
<proteinExistence type="predicted"/>
<evidence type="ECO:0000256" key="1">
    <source>
        <dbReference type="ARBA" id="ARBA00022553"/>
    </source>
</evidence>
<dbReference type="SMART" id="SM00448">
    <property type="entry name" value="REC"/>
    <property type="match status" value="1"/>
</dbReference>
<dbReference type="SMART" id="SM00862">
    <property type="entry name" value="Trans_reg_C"/>
    <property type="match status" value="1"/>
</dbReference>
<keyword evidence="4 7" id="KW-0238">DNA-binding</keyword>
<keyword evidence="11" id="KW-1185">Reference proteome</keyword>
<dbReference type="GO" id="GO:0000976">
    <property type="term" value="F:transcription cis-regulatory region binding"/>
    <property type="evidence" value="ECO:0007669"/>
    <property type="project" value="TreeGrafter"/>
</dbReference>
<dbReference type="GO" id="GO:0032993">
    <property type="term" value="C:protein-DNA complex"/>
    <property type="evidence" value="ECO:0007669"/>
    <property type="project" value="TreeGrafter"/>
</dbReference>
<dbReference type="InterPro" id="IPR011006">
    <property type="entry name" value="CheY-like_superfamily"/>
</dbReference>
<dbReference type="GO" id="GO:0000156">
    <property type="term" value="F:phosphorelay response regulator activity"/>
    <property type="evidence" value="ECO:0007669"/>
    <property type="project" value="TreeGrafter"/>
</dbReference>
<dbReference type="STRING" id="995062.SAMN04489718_4010"/>
<dbReference type="PROSITE" id="PS51755">
    <property type="entry name" value="OMPR_PHOB"/>
    <property type="match status" value="1"/>
</dbReference>
<feature type="domain" description="OmpR/PhoB-type" evidence="9">
    <location>
        <begin position="122"/>
        <end position="220"/>
    </location>
</feature>
<dbReference type="InterPro" id="IPR016032">
    <property type="entry name" value="Sig_transdc_resp-reg_C-effctor"/>
</dbReference>
<reference evidence="11" key="1">
    <citation type="submission" date="2016-10" db="EMBL/GenBank/DDBJ databases">
        <authorList>
            <person name="Varghese N."/>
            <person name="Submissions S."/>
        </authorList>
    </citation>
    <scope>NUCLEOTIDE SEQUENCE [LARGE SCALE GENOMIC DNA]</scope>
    <source>
        <strain evidence="11">DSM 45459</strain>
    </source>
</reference>
<dbReference type="Pfam" id="PF00486">
    <property type="entry name" value="Trans_reg_C"/>
    <property type="match status" value="1"/>
</dbReference>
<evidence type="ECO:0000256" key="5">
    <source>
        <dbReference type="ARBA" id="ARBA00023163"/>
    </source>
</evidence>
<evidence type="ECO:0000313" key="11">
    <source>
        <dbReference type="Proteomes" id="UP000199301"/>
    </source>
</evidence>
<name>A0A1H1H022_9ACTN</name>
<dbReference type="PROSITE" id="PS50110">
    <property type="entry name" value="RESPONSE_REGULATORY"/>
    <property type="match status" value="1"/>
</dbReference>
<keyword evidence="1" id="KW-0597">Phosphoprotein</keyword>
<dbReference type="Gene3D" id="1.10.10.10">
    <property type="entry name" value="Winged helix-like DNA-binding domain superfamily/Winged helix DNA-binding domain"/>
    <property type="match status" value="1"/>
</dbReference>
<keyword evidence="2" id="KW-0902">Two-component regulatory system</keyword>
<evidence type="ECO:0000256" key="4">
    <source>
        <dbReference type="ARBA" id="ARBA00023125"/>
    </source>
</evidence>
<dbReference type="InterPro" id="IPR039420">
    <property type="entry name" value="WalR-like"/>
</dbReference>
<evidence type="ECO:0000256" key="7">
    <source>
        <dbReference type="PROSITE-ProRule" id="PRU01091"/>
    </source>
</evidence>
<dbReference type="GO" id="GO:0006355">
    <property type="term" value="P:regulation of DNA-templated transcription"/>
    <property type="evidence" value="ECO:0007669"/>
    <property type="project" value="InterPro"/>
</dbReference>
<protein>
    <submittedName>
        <fullName evidence="10">DNA-binding response regulator, OmpR family, contains REC and winged-helix (WHTH) domain</fullName>
    </submittedName>
</protein>
<dbReference type="EMBL" id="FNKO01000002">
    <property type="protein sequence ID" value="SDR18760.1"/>
    <property type="molecule type" value="Genomic_DNA"/>
</dbReference>
<dbReference type="PANTHER" id="PTHR48111:SF1">
    <property type="entry name" value="TWO-COMPONENT RESPONSE REGULATOR ORR33"/>
    <property type="match status" value="1"/>
</dbReference>
<evidence type="ECO:0000256" key="6">
    <source>
        <dbReference type="PROSITE-ProRule" id="PRU00169"/>
    </source>
</evidence>
<dbReference type="Proteomes" id="UP000199301">
    <property type="component" value="Unassembled WGS sequence"/>
</dbReference>
<dbReference type="InterPro" id="IPR001867">
    <property type="entry name" value="OmpR/PhoB-type_DNA-bd"/>
</dbReference>
<evidence type="ECO:0000256" key="2">
    <source>
        <dbReference type="ARBA" id="ARBA00023012"/>
    </source>
</evidence>
<dbReference type="InterPro" id="IPR036388">
    <property type="entry name" value="WH-like_DNA-bd_sf"/>
</dbReference>
<evidence type="ECO:0000313" key="10">
    <source>
        <dbReference type="EMBL" id="SDR18760.1"/>
    </source>
</evidence>
<dbReference type="SUPFAM" id="SSF52172">
    <property type="entry name" value="CheY-like"/>
    <property type="match status" value="1"/>
</dbReference>
<organism evidence="10 11">
    <name type="scientific">Actinopolyspora saharensis</name>
    <dbReference type="NCBI Taxonomy" id="995062"/>
    <lineage>
        <taxon>Bacteria</taxon>
        <taxon>Bacillati</taxon>
        <taxon>Actinomycetota</taxon>
        <taxon>Actinomycetes</taxon>
        <taxon>Actinopolysporales</taxon>
        <taxon>Actinopolysporaceae</taxon>
        <taxon>Actinopolyspora</taxon>
    </lineage>
</organism>
<dbReference type="Gene3D" id="3.40.50.2300">
    <property type="match status" value="1"/>
</dbReference>
<comment type="caution">
    <text evidence="6">Lacks conserved residue(s) required for the propagation of feature annotation.</text>
</comment>
<dbReference type="OrthoDB" id="9812490at2"/>
<keyword evidence="5" id="KW-0804">Transcription</keyword>
<dbReference type="Pfam" id="PF00072">
    <property type="entry name" value="Response_reg"/>
    <property type="match status" value="1"/>
</dbReference>
<dbReference type="PANTHER" id="PTHR48111">
    <property type="entry name" value="REGULATOR OF RPOS"/>
    <property type="match status" value="1"/>
</dbReference>
<feature type="DNA-binding region" description="OmpR/PhoB-type" evidence="7">
    <location>
        <begin position="122"/>
        <end position="220"/>
    </location>
</feature>
<dbReference type="GO" id="GO:0005829">
    <property type="term" value="C:cytosol"/>
    <property type="evidence" value="ECO:0007669"/>
    <property type="project" value="TreeGrafter"/>
</dbReference>
<dbReference type="AlphaFoldDB" id="A0A1H1H022"/>
<sequence length="221" mass="23008">MLVADAETGDRSAPRHGLTGEGMVVTACSGGAEALRLGSTGEFDVILLEVPLTGTSGHRVLELLRERGTSTPVLLLASADADLDRPAGSAGPDDSVVRPVSSAELAGRVRALVRGTGSSEQGDVLRVAGLEIDRAGRRVSWAGEPIALSPREYKLLLTLAGRPGTVLTAEELLREVWGGDRDATSDVVEVYIGYLRRKLDAVGAGELLRAVRGGGYRLGAG</sequence>
<evidence type="ECO:0000256" key="3">
    <source>
        <dbReference type="ARBA" id="ARBA00023015"/>
    </source>
</evidence>
<gene>
    <name evidence="10" type="ORF">SAMN04489718_4010</name>
</gene>
<accession>A0A1H1H022</accession>
<evidence type="ECO:0000259" key="8">
    <source>
        <dbReference type="PROSITE" id="PS50110"/>
    </source>
</evidence>
<evidence type="ECO:0000259" key="9">
    <source>
        <dbReference type="PROSITE" id="PS51755"/>
    </source>
</evidence>